<evidence type="ECO:0000313" key="10">
    <source>
        <dbReference type="EMBL" id="OOZ40637.1"/>
    </source>
</evidence>
<keyword evidence="6 7" id="KW-0676">Redox-active center</keyword>
<feature type="domain" description="Thioredoxin-like fold" evidence="9">
    <location>
        <begin position="114"/>
        <end position="236"/>
    </location>
</feature>
<comment type="function">
    <text evidence="7">Required for disulfide bond formation in some periplasmic proteins. Acts by transferring its disulfide bond to other proteins and is reduced in the process.</text>
</comment>
<dbReference type="Proteomes" id="UP000191110">
    <property type="component" value="Unassembled WGS sequence"/>
</dbReference>
<proteinExistence type="inferred from homology"/>
<organism evidence="10 11">
    <name type="scientific">Solemya pervernicosa gill symbiont</name>
    <dbReference type="NCBI Taxonomy" id="642797"/>
    <lineage>
        <taxon>Bacteria</taxon>
        <taxon>Pseudomonadati</taxon>
        <taxon>Pseudomonadota</taxon>
        <taxon>Gammaproteobacteria</taxon>
        <taxon>sulfur-oxidizing symbionts</taxon>
    </lineage>
</organism>
<dbReference type="InterPro" id="IPR051470">
    <property type="entry name" value="Thiol:disulfide_interchange"/>
</dbReference>
<dbReference type="SUPFAM" id="SSF54423">
    <property type="entry name" value="DsbC/DsbG N-terminal domain-like"/>
    <property type="match status" value="1"/>
</dbReference>
<keyword evidence="11" id="KW-1185">Reference proteome</keyword>
<comment type="subcellular location">
    <subcellularLocation>
        <location evidence="1 7">Periplasm</location>
    </subcellularLocation>
</comment>
<dbReference type="InterPro" id="IPR036249">
    <property type="entry name" value="Thioredoxin-like_sf"/>
</dbReference>
<dbReference type="SUPFAM" id="SSF52833">
    <property type="entry name" value="Thioredoxin-like"/>
    <property type="match status" value="1"/>
</dbReference>
<feature type="domain" description="Disulphide bond isomerase DsbC/G N-terminal" evidence="8">
    <location>
        <begin position="20"/>
        <end position="89"/>
    </location>
</feature>
<dbReference type="InterPro" id="IPR018950">
    <property type="entry name" value="DiS-bond_isomerase_DsbC/G_N"/>
</dbReference>
<dbReference type="AlphaFoldDB" id="A0A1T2L6A8"/>
<comment type="similarity">
    <text evidence="2 7">Belongs to the thioredoxin family. DsbC subfamily.</text>
</comment>
<evidence type="ECO:0000259" key="9">
    <source>
        <dbReference type="Pfam" id="PF13098"/>
    </source>
</evidence>
<dbReference type="OrthoDB" id="12976at2"/>
<protein>
    <recommendedName>
        <fullName evidence="7">Thiol:disulfide interchange protein</fullName>
    </recommendedName>
</protein>
<keyword evidence="4 7" id="KW-0574">Periplasm</keyword>
<gene>
    <name evidence="10" type="ORF">BOW53_06835</name>
</gene>
<dbReference type="Gene3D" id="3.40.30.10">
    <property type="entry name" value="Glutaredoxin"/>
    <property type="match status" value="1"/>
</dbReference>
<evidence type="ECO:0000313" key="11">
    <source>
        <dbReference type="Proteomes" id="UP000191110"/>
    </source>
</evidence>
<dbReference type="PANTHER" id="PTHR35272">
    <property type="entry name" value="THIOL:DISULFIDE INTERCHANGE PROTEIN DSBC-RELATED"/>
    <property type="match status" value="1"/>
</dbReference>
<evidence type="ECO:0000256" key="2">
    <source>
        <dbReference type="ARBA" id="ARBA00009813"/>
    </source>
</evidence>
<dbReference type="Pfam" id="PF13098">
    <property type="entry name" value="Thioredoxin_2"/>
    <property type="match status" value="1"/>
</dbReference>
<evidence type="ECO:0000256" key="3">
    <source>
        <dbReference type="ARBA" id="ARBA00022729"/>
    </source>
</evidence>
<dbReference type="EMBL" id="MPRL01000020">
    <property type="protein sequence ID" value="OOZ40637.1"/>
    <property type="molecule type" value="Genomic_DNA"/>
</dbReference>
<evidence type="ECO:0000256" key="6">
    <source>
        <dbReference type="ARBA" id="ARBA00023284"/>
    </source>
</evidence>
<evidence type="ECO:0000256" key="1">
    <source>
        <dbReference type="ARBA" id="ARBA00004418"/>
    </source>
</evidence>
<feature type="chain" id="PRO_5011826897" description="Thiol:disulfide interchange protein" evidence="7">
    <location>
        <begin position="22"/>
        <end position="240"/>
    </location>
</feature>
<dbReference type="Gene3D" id="3.10.450.70">
    <property type="entry name" value="Disulphide bond isomerase, DsbC/G, N-terminal"/>
    <property type="match status" value="1"/>
</dbReference>
<comment type="caution">
    <text evidence="10">The sequence shown here is derived from an EMBL/GenBank/DDBJ whole genome shotgun (WGS) entry which is preliminary data.</text>
</comment>
<evidence type="ECO:0000256" key="5">
    <source>
        <dbReference type="ARBA" id="ARBA00023157"/>
    </source>
</evidence>
<dbReference type="InterPro" id="IPR033954">
    <property type="entry name" value="DiS-bond_Isoase_DsbC/G"/>
</dbReference>
<dbReference type="Pfam" id="PF10411">
    <property type="entry name" value="DsbC_N"/>
    <property type="match status" value="1"/>
</dbReference>
<feature type="signal peptide" evidence="7">
    <location>
        <begin position="1"/>
        <end position="21"/>
    </location>
</feature>
<evidence type="ECO:0000259" key="8">
    <source>
        <dbReference type="Pfam" id="PF10411"/>
    </source>
</evidence>
<keyword evidence="5" id="KW-1015">Disulfide bond</keyword>
<reference evidence="10 11" key="1">
    <citation type="submission" date="2016-11" db="EMBL/GenBank/DDBJ databases">
        <title>Mixed transmission modes and dynamic genome evolution in an obligate animal-bacterial symbiosis.</title>
        <authorList>
            <person name="Russell S.L."/>
            <person name="Corbett-Detig R.B."/>
            <person name="Cavanaugh C.M."/>
        </authorList>
    </citation>
    <scope>NUCLEOTIDE SEQUENCE [LARGE SCALE GENOMIC DNA]</scope>
    <source>
        <strain evidence="10">Sveles-Q1</strain>
    </source>
</reference>
<dbReference type="InterPro" id="IPR012336">
    <property type="entry name" value="Thioredoxin-like_fold"/>
</dbReference>
<name>A0A1T2L6A8_9GAMM</name>
<dbReference type="CDD" id="cd03020">
    <property type="entry name" value="DsbA_DsbC_DsbG"/>
    <property type="match status" value="1"/>
</dbReference>
<dbReference type="GO" id="GO:0042597">
    <property type="term" value="C:periplasmic space"/>
    <property type="evidence" value="ECO:0007669"/>
    <property type="project" value="UniProtKB-SubCell"/>
</dbReference>
<dbReference type="RefSeq" id="WP_078483340.1">
    <property type="nucleotide sequence ID" value="NZ_MPRL01000020.1"/>
</dbReference>
<evidence type="ECO:0000256" key="4">
    <source>
        <dbReference type="ARBA" id="ARBA00022764"/>
    </source>
</evidence>
<evidence type="ECO:0000256" key="7">
    <source>
        <dbReference type="RuleBase" id="RU364038"/>
    </source>
</evidence>
<dbReference type="InterPro" id="IPR009094">
    <property type="entry name" value="DiS-bond_isomerase_DsbC/G_N_sf"/>
</dbReference>
<dbReference type="PANTHER" id="PTHR35272:SF3">
    <property type="entry name" value="THIOL:DISULFIDE INTERCHANGE PROTEIN DSBC"/>
    <property type="match status" value="1"/>
</dbReference>
<sequence length="240" mass="26222">MSLLKKLFIIPVLFTMAAAHAADSTESVVSAAVKRIAPGVEIEKIAESEIGGLFEVITTAGEVVYVSGDGRYMIQGNLVDMKTKVDLTEQRLAGMWLKVLNKIDDKSTIIYAPEKVKQTITVFTDIDCSYCRKFHTEIPQLNEAGVAVRYLFFPRAGVGSVSYKKTVNVWCAKDRNAALTDAKNGKPVEKGDCENPIIKHLAMVADLGITGTPTIFTPSGRKLPGYLPSDRLLQVLAQDK</sequence>
<keyword evidence="3 7" id="KW-0732">Signal</keyword>
<accession>A0A1T2L6A8</accession>